<feature type="compositionally biased region" description="Polar residues" evidence="1">
    <location>
        <begin position="180"/>
        <end position="191"/>
    </location>
</feature>
<organism evidence="2 3">
    <name type="scientific">Pristionchus mayeri</name>
    <dbReference type="NCBI Taxonomy" id="1317129"/>
    <lineage>
        <taxon>Eukaryota</taxon>
        <taxon>Metazoa</taxon>
        <taxon>Ecdysozoa</taxon>
        <taxon>Nematoda</taxon>
        <taxon>Chromadorea</taxon>
        <taxon>Rhabditida</taxon>
        <taxon>Rhabditina</taxon>
        <taxon>Diplogasteromorpha</taxon>
        <taxon>Diplogasteroidea</taxon>
        <taxon>Neodiplogasteridae</taxon>
        <taxon>Pristionchus</taxon>
    </lineage>
</organism>
<sequence length="288" mass="32827">PCTRYDALIWFMEGYFNGNQLFALRKTDGKEGQWRTLDQLIARNGADMPFLELPVEIEGKRGEEEEEEIRKERAELRQRGLLMRREVKCVKMRIVPAEYRICEFLLTHIGNIKHIRSMDGDACAEAYDFWWNVVDTVLTDTIVISEAKSEGREVHYTVLDSSSVLDTMENKDERKATMAPSVSSAADQQPAQAEPSVSISQISSPPGLDPFALLKSCEGATRKMQGSRDLTVRFKKLRALFDQCDKKKFVQQTSEILARHNVKMCELCHVKIDSTNNVIEHICGKKAH</sequence>
<protein>
    <submittedName>
        <fullName evidence="2">Uncharacterized protein</fullName>
    </submittedName>
</protein>
<accession>A0AAN4ZF29</accession>
<dbReference type="EMBL" id="BTRK01000002">
    <property type="protein sequence ID" value="GMR37946.1"/>
    <property type="molecule type" value="Genomic_DNA"/>
</dbReference>
<reference evidence="3" key="1">
    <citation type="submission" date="2022-10" db="EMBL/GenBank/DDBJ databases">
        <title>Genome assembly of Pristionchus species.</title>
        <authorList>
            <person name="Yoshida K."/>
            <person name="Sommer R.J."/>
        </authorList>
    </citation>
    <scope>NUCLEOTIDE SEQUENCE [LARGE SCALE GENOMIC DNA]</scope>
    <source>
        <strain evidence="3">RS5460</strain>
    </source>
</reference>
<comment type="caution">
    <text evidence="2">The sequence shown here is derived from an EMBL/GenBank/DDBJ whole genome shotgun (WGS) entry which is preliminary data.</text>
</comment>
<proteinExistence type="predicted"/>
<keyword evidence="3" id="KW-1185">Reference proteome</keyword>
<dbReference type="Proteomes" id="UP001328107">
    <property type="component" value="Unassembled WGS sequence"/>
</dbReference>
<evidence type="ECO:0000313" key="3">
    <source>
        <dbReference type="Proteomes" id="UP001328107"/>
    </source>
</evidence>
<evidence type="ECO:0000256" key="1">
    <source>
        <dbReference type="SAM" id="MobiDB-lite"/>
    </source>
</evidence>
<feature type="non-terminal residue" evidence="2">
    <location>
        <position position="1"/>
    </location>
</feature>
<evidence type="ECO:0000313" key="2">
    <source>
        <dbReference type="EMBL" id="GMR37946.1"/>
    </source>
</evidence>
<gene>
    <name evidence="2" type="ORF">PMAYCL1PPCAC_08141</name>
</gene>
<name>A0AAN4ZF29_9BILA</name>
<dbReference type="AlphaFoldDB" id="A0AAN4ZF29"/>
<feature type="region of interest" description="Disordered" evidence="1">
    <location>
        <begin position="172"/>
        <end position="204"/>
    </location>
</feature>
<feature type="compositionally biased region" description="Low complexity" evidence="1">
    <location>
        <begin position="195"/>
        <end position="204"/>
    </location>
</feature>
<dbReference type="PANTHER" id="PTHR36936:SF3">
    <property type="entry name" value="PROTEIN CBG26223"/>
    <property type="match status" value="1"/>
</dbReference>
<dbReference type="PANTHER" id="PTHR36936">
    <property type="entry name" value="PROTEIN CBG25168"/>
    <property type="match status" value="1"/>
</dbReference>